<dbReference type="InterPro" id="IPR010710">
    <property type="entry name" value="DUF1289"/>
</dbReference>
<keyword evidence="4" id="KW-1185">Reference proteome</keyword>
<dbReference type="PANTHER" id="PTHR35175">
    <property type="entry name" value="DUF1289 DOMAIN-CONTAINING PROTEIN"/>
    <property type="match status" value="1"/>
</dbReference>
<reference evidence="1 5" key="2">
    <citation type="submission" date="2019-01" db="EMBL/GenBank/DDBJ databases">
        <title>Complete Genome Sequence and Annotation of the Paracoccus pantotrophus type strain DSM 2944.</title>
        <authorList>
            <person name="Bockwoldt J.A."/>
            <person name="Zimmermann M."/>
            <person name="Tiso T."/>
            <person name="Blank L.M."/>
        </authorList>
    </citation>
    <scope>NUCLEOTIDE SEQUENCE [LARGE SCALE GENOMIC DNA]</scope>
    <source>
        <strain evidence="1 5">DSM 2944</strain>
    </source>
</reference>
<dbReference type="Proteomes" id="UP000509322">
    <property type="component" value="Chromosome 2"/>
</dbReference>
<name>A0A1I5E968_PARPN</name>
<dbReference type="EMBL" id="CP044426">
    <property type="protein sequence ID" value="QFG36918.1"/>
    <property type="molecule type" value="Genomic_DNA"/>
</dbReference>
<dbReference type="RefSeq" id="WP_024842968.1">
    <property type="nucleotide sequence ID" value="NZ_CP038203.1"/>
</dbReference>
<evidence type="ECO:0000313" key="6">
    <source>
        <dbReference type="Proteomes" id="UP000509322"/>
    </source>
</evidence>
<gene>
    <name evidence="3" type="ORF">BDE18_2003</name>
    <name evidence="1" type="ORF">ESD82_12035</name>
    <name evidence="2" type="ORF">HYQ43_09195</name>
</gene>
<dbReference type="EMBL" id="CP058690">
    <property type="protein sequence ID" value="QLH14483.1"/>
    <property type="molecule type" value="Genomic_DNA"/>
</dbReference>
<dbReference type="GeneID" id="51371303"/>
<dbReference type="AlphaFoldDB" id="A0A1I5E968"/>
<sequence length="55" mass="6102">MKPSTPCIDICQIDPASRLCTGCLRSIDEITRWGRMTEAERLAIMAALPARRPAD</sequence>
<dbReference type="PANTHER" id="PTHR35175:SF2">
    <property type="entry name" value="DUF1289 DOMAIN-CONTAINING PROTEIN"/>
    <property type="match status" value="1"/>
</dbReference>
<dbReference type="Proteomes" id="UP000273626">
    <property type="component" value="Unassembled WGS sequence"/>
</dbReference>
<dbReference type="EMBL" id="RBLI01000001">
    <property type="protein sequence ID" value="RKS52672.1"/>
    <property type="molecule type" value="Genomic_DNA"/>
</dbReference>
<protein>
    <submittedName>
        <fullName evidence="1">DUF1289 domain-containing protein</fullName>
    </submittedName>
</protein>
<organism evidence="1 5">
    <name type="scientific">Paracoccus pantotrophus</name>
    <name type="common">Thiosphaera pantotropha</name>
    <dbReference type="NCBI Taxonomy" id="82367"/>
    <lineage>
        <taxon>Bacteria</taxon>
        <taxon>Pseudomonadati</taxon>
        <taxon>Pseudomonadota</taxon>
        <taxon>Alphaproteobacteria</taxon>
        <taxon>Rhodobacterales</taxon>
        <taxon>Paracoccaceae</taxon>
        <taxon>Paracoccus</taxon>
    </lineage>
</organism>
<accession>A0A1I5E968</accession>
<evidence type="ECO:0000313" key="4">
    <source>
        <dbReference type="Proteomes" id="UP000273626"/>
    </source>
</evidence>
<reference evidence="2 6" key="3">
    <citation type="submission" date="2020-07" db="EMBL/GenBank/DDBJ databases">
        <title>The complete genome of Paracoccus pantotrophus ACCC 10489.</title>
        <authorList>
            <person name="Si Y."/>
        </authorList>
    </citation>
    <scope>NUCLEOTIDE SEQUENCE [LARGE SCALE GENOMIC DNA]</scope>
    <source>
        <strain evidence="2 6">ACCC10489</strain>
    </source>
</reference>
<reference evidence="3 4" key="1">
    <citation type="submission" date="2018-10" db="EMBL/GenBank/DDBJ databases">
        <title>Genomic Encyclopedia of Archaeal and Bacterial Type Strains, Phase II (KMG-II): from individual species to whole genera.</title>
        <authorList>
            <person name="Goeker M."/>
        </authorList>
    </citation>
    <scope>NUCLEOTIDE SEQUENCE [LARGE SCALE GENOMIC DNA]</scope>
    <source>
        <strain evidence="4">ATCC 35512 / DSM 2944 / CIP 106514 / LMD 82.5 / NBRC 102493 / NCCB 82005 / GB17</strain>
        <strain evidence="3">DSM 2944</strain>
    </source>
</reference>
<dbReference type="Proteomes" id="UP000326453">
    <property type="component" value="Chromosome 1"/>
</dbReference>
<dbReference type="Pfam" id="PF06945">
    <property type="entry name" value="DUF1289"/>
    <property type="match status" value="1"/>
</dbReference>
<dbReference type="OrthoDB" id="9811423at2"/>
<evidence type="ECO:0000313" key="1">
    <source>
        <dbReference type="EMBL" id="QFG36918.1"/>
    </source>
</evidence>
<dbReference type="KEGG" id="ppan:ESD82_12035"/>
<evidence type="ECO:0000313" key="3">
    <source>
        <dbReference type="EMBL" id="RKS52672.1"/>
    </source>
</evidence>
<evidence type="ECO:0000313" key="5">
    <source>
        <dbReference type="Proteomes" id="UP000326453"/>
    </source>
</evidence>
<evidence type="ECO:0000313" key="2">
    <source>
        <dbReference type="EMBL" id="QLH14483.1"/>
    </source>
</evidence>
<proteinExistence type="predicted"/>